<gene>
    <name evidence="4" type="primary">HCR1</name>
    <name evidence="6" type="ORF">SAMEA4029009_CIC11G00000002958</name>
</gene>
<evidence type="ECO:0000256" key="5">
    <source>
        <dbReference type="SAM" id="MobiDB-lite"/>
    </source>
</evidence>
<dbReference type="Proteomes" id="UP000182259">
    <property type="component" value="Chromosome I"/>
</dbReference>
<comment type="subunit">
    <text evidence="4">Component of the eukaryotic translation initiation factor 3 (eIF-3) complex.</text>
</comment>
<comment type="similarity">
    <text evidence="4">Belongs to the eIF-3 subunit J family.</text>
</comment>
<accession>A0A1L0BEQ4</accession>
<dbReference type="AlphaFoldDB" id="A0A1L0BEQ4"/>
<name>A0A1L0BEQ4_9ASCO</name>
<evidence type="ECO:0000313" key="6">
    <source>
        <dbReference type="EMBL" id="SGZ48743.1"/>
    </source>
</evidence>
<dbReference type="PANTHER" id="PTHR21681">
    <property type="entry name" value="EUKARYOTIC TRANSLATION INITIATION FACTOR 3 SUBUNIT J"/>
    <property type="match status" value="1"/>
</dbReference>
<dbReference type="PANTHER" id="PTHR21681:SF0">
    <property type="entry name" value="EUKARYOTIC TRANSLATION INITIATION FACTOR 3 SUBUNIT J"/>
    <property type="match status" value="1"/>
</dbReference>
<dbReference type="EMBL" id="LT635764">
    <property type="protein sequence ID" value="SGZ48743.1"/>
    <property type="molecule type" value="Genomic_DNA"/>
</dbReference>
<keyword evidence="3 4" id="KW-0648">Protein biosynthesis</keyword>
<comment type="function">
    <text evidence="4">Component of the eukaryotic translation initiation factor 3 (eIF-3) complex, which is involved in protein synthesis of a specialized repertoire of mRNAs and, together with other initiation factors, stimulates binding of mRNA and methionyl-tRNAi to the 40S ribosome. The eIF-3 complex specifically targets and initiates translation of a subset of mRNAs involved in cell proliferation.</text>
</comment>
<dbReference type="Pfam" id="PF08597">
    <property type="entry name" value="eIF3_subunit"/>
    <property type="match status" value="1"/>
</dbReference>
<keyword evidence="2 4" id="KW-0396">Initiation factor</keyword>
<feature type="compositionally biased region" description="Acidic residues" evidence="5">
    <location>
        <begin position="22"/>
        <end position="40"/>
    </location>
</feature>
<evidence type="ECO:0000256" key="2">
    <source>
        <dbReference type="ARBA" id="ARBA00022540"/>
    </source>
</evidence>
<feature type="region of interest" description="Disordered" evidence="5">
    <location>
        <begin position="1"/>
        <end position="69"/>
    </location>
</feature>
<proteinExistence type="inferred from homology"/>
<dbReference type="GO" id="GO:0003743">
    <property type="term" value="F:translation initiation factor activity"/>
    <property type="evidence" value="ECO:0007669"/>
    <property type="project" value="UniProtKB-UniRule"/>
</dbReference>
<dbReference type="InterPro" id="IPR023194">
    <property type="entry name" value="eIF3-like_dom_sf"/>
</dbReference>
<evidence type="ECO:0000256" key="4">
    <source>
        <dbReference type="HAMAP-Rule" id="MF_03009"/>
    </source>
</evidence>
<dbReference type="GO" id="GO:0016282">
    <property type="term" value="C:eukaryotic 43S preinitiation complex"/>
    <property type="evidence" value="ECO:0007669"/>
    <property type="project" value="UniProtKB-UniRule"/>
</dbReference>
<organism evidence="6 7">
    <name type="scientific">Sungouiella intermedia</name>
    <dbReference type="NCBI Taxonomy" id="45354"/>
    <lineage>
        <taxon>Eukaryota</taxon>
        <taxon>Fungi</taxon>
        <taxon>Dikarya</taxon>
        <taxon>Ascomycota</taxon>
        <taxon>Saccharomycotina</taxon>
        <taxon>Pichiomycetes</taxon>
        <taxon>Metschnikowiaceae</taxon>
        <taxon>Sungouiella</taxon>
    </lineage>
</organism>
<protein>
    <recommendedName>
        <fullName evidence="4">Eukaryotic translation initiation factor 3 subunit J</fullName>
        <shortName evidence="4">eIF3j</shortName>
    </recommendedName>
    <alternativeName>
        <fullName evidence="4">Eukaryotic translation initiation factor 3 30 kDa subunit homolog</fullName>
        <shortName evidence="4">eIF-3 30 kDa subunit homolog</shortName>
    </alternativeName>
</protein>
<dbReference type="InterPro" id="IPR013906">
    <property type="entry name" value="eIF3j"/>
</dbReference>
<evidence type="ECO:0000256" key="3">
    <source>
        <dbReference type="ARBA" id="ARBA00022917"/>
    </source>
</evidence>
<dbReference type="GO" id="GO:0033290">
    <property type="term" value="C:eukaryotic 48S preinitiation complex"/>
    <property type="evidence" value="ECO:0007669"/>
    <property type="project" value="UniProtKB-UniRule"/>
</dbReference>
<evidence type="ECO:0000256" key="1">
    <source>
        <dbReference type="ARBA" id="ARBA00022490"/>
    </source>
</evidence>
<comment type="subcellular location">
    <subcellularLocation>
        <location evidence="4">Cytoplasm</location>
    </subcellularLocation>
</comment>
<evidence type="ECO:0000313" key="7">
    <source>
        <dbReference type="Proteomes" id="UP000182259"/>
    </source>
</evidence>
<dbReference type="GO" id="GO:0001732">
    <property type="term" value="P:formation of cytoplasmic translation initiation complex"/>
    <property type="evidence" value="ECO:0007669"/>
    <property type="project" value="UniProtKB-UniRule"/>
</dbReference>
<keyword evidence="1 4" id="KW-0963">Cytoplasm</keyword>
<sequence length="274" mass="30356">MSWDDEDFDIPTTSKTAAATSWEDEEEDPLMESWDVDEEAEAKKKKAEEDKKKAELKKKQEEAKAKKLAAKSGTVKLMEIDTLDEATRRELLRKAELNADLNNAADLFGGLGVAGDSLDDINAHPREKLAKTTAPKPAFNKDTPITDHPLFQPSNKQEYEKLRKTLGPALTELADNSLLLYASSLAIDLIRDLVGPLSVENLRKVNSTLAVVLKDKERQERQARLLKSGGTATGGAGKKKAKPLVKTNVNNSFKKDAFDDMEANYDDFGDDDFM</sequence>
<dbReference type="HAMAP" id="MF_03009">
    <property type="entry name" value="eIF3j"/>
    <property type="match status" value="1"/>
</dbReference>
<dbReference type="Gene3D" id="1.10.246.60">
    <property type="entry name" value="Eukaryotic translation initiation factor 3 like domains"/>
    <property type="match status" value="1"/>
</dbReference>
<reference evidence="6 7" key="1">
    <citation type="submission" date="2016-10" db="EMBL/GenBank/DDBJ databases">
        <authorList>
            <person name="de Groot N.N."/>
        </authorList>
    </citation>
    <scope>NUCLEOTIDE SEQUENCE [LARGE SCALE GENOMIC DNA]</scope>
    <source>
        <strain evidence="6 7">PYCC 4715</strain>
    </source>
</reference>
<dbReference type="GO" id="GO:0005852">
    <property type="term" value="C:eukaryotic translation initiation factor 3 complex"/>
    <property type="evidence" value="ECO:0007669"/>
    <property type="project" value="UniProtKB-UniRule"/>
</dbReference>
<feature type="compositionally biased region" description="Basic and acidic residues" evidence="5">
    <location>
        <begin position="46"/>
        <end position="65"/>
    </location>
</feature>